<keyword evidence="3" id="KW-0067">ATP-binding</keyword>
<protein>
    <submittedName>
        <fullName evidence="3">ATP-binding protein</fullName>
    </submittedName>
</protein>
<dbReference type="InterPro" id="IPR036890">
    <property type="entry name" value="HATPase_C_sf"/>
</dbReference>
<evidence type="ECO:0000259" key="2">
    <source>
        <dbReference type="Pfam" id="PF13581"/>
    </source>
</evidence>
<dbReference type="InterPro" id="IPR003594">
    <property type="entry name" value="HATPase_dom"/>
</dbReference>
<dbReference type="InterPro" id="IPR050267">
    <property type="entry name" value="Anti-sigma-factor_SerPK"/>
</dbReference>
<evidence type="ECO:0000256" key="1">
    <source>
        <dbReference type="ARBA" id="ARBA00022527"/>
    </source>
</evidence>
<gene>
    <name evidence="3" type="ORF">CP967_03105</name>
</gene>
<dbReference type="KEGG" id="snk:CP967_03105"/>
<dbReference type="PANTHER" id="PTHR35526:SF3">
    <property type="entry name" value="ANTI-SIGMA-F FACTOR RSBW"/>
    <property type="match status" value="1"/>
</dbReference>
<dbReference type="OrthoDB" id="3473697at2"/>
<keyword evidence="3" id="KW-0547">Nucleotide-binding</keyword>
<dbReference type="CDD" id="cd16936">
    <property type="entry name" value="HATPase_RsbW-like"/>
    <property type="match status" value="1"/>
</dbReference>
<accession>A0A5J6FK21</accession>
<keyword evidence="1" id="KW-0418">Kinase</keyword>
<dbReference type="PANTHER" id="PTHR35526">
    <property type="entry name" value="ANTI-SIGMA-F FACTOR RSBW-RELATED"/>
    <property type="match status" value="1"/>
</dbReference>
<sequence length="154" mass="16584">MKPQTDIPGAGTPRAESRVLLSSTPRGARLARALAVQQFTEWCACPYDSDEARTVALITAELAANAITHGRLPGRDFRLTLRLLAETVRIEVTDARPERLLPATAPAPGGPGAVTGRGLLLVDAYADRWGCAVRDAYTKCVWAEVRTGHPRPLT</sequence>
<organism evidence="3 4">
    <name type="scientific">Streptomyces nitrosporeus</name>
    <dbReference type="NCBI Taxonomy" id="28894"/>
    <lineage>
        <taxon>Bacteria</taxon>
        <taxon>Bacillati</taxon>
        <taxon>Actinomycetota</taxon>
        <taxon>Actinomycetes</taxon>
        <taxon>Kitasatosporales</taxon>
        <taxon>Streptomycetaceae</taxon>
        <taxon>Streptomyces</taxon>
    </lineage>
</organism>
<dbReference type="AlphaFoldDB" id="A0A5J6FK21"/>
<dbReference type="Pfam" id="PF13581">
    <property type="entry name" value="HATPase_c_2"/>
    <property type="match status" value="1"/>
</dbReference>
<evidence type="ECO:0000313" key="4">
    <source>
        <dbReference type="Proteomes" id="UP000326178"/>
    </source>
</evidence>
<dbReference type="Gene3D" id="3.30.565.10">
    <property type="entry name" value="Histidine kinase-like ATPase, C-terminal domain"/>
    <property type="match status" value="1"/>
</dbReference>
<reference evidence="3 4" key="1">
    <citation type="submission" date="2017-09" db="EMBL/GenBank/DDBJ databases">
        <authorList>
            <person name="Lee N."/>
            <person name="Cho B.-K."/>
        </authorList>
    </citation>
    <scope>NUCLEOTIDE SEQUENCE [LARGE SCALE GENOMIC DNA]</scope>
    <source>
        <strain evidence="3 4">ATCC 12769</strain>
    </source>
</reference>
<evidence type="ECO:0000313" key="3">
    <source>
        <dbReference type="EMBL" id="QEU76356.1"/>
    </source>
</evidence>
<keyword evidence="4" id="KW-1185">Reference proteome</keyword>
<keyword evidence="1" id="KW-0808">Transferase</keyword>
<feature type="domain" description="Histidine kinase/HSP90-like ATPase" evidence="2">
    <location>
        <begin position="35"/>
        <end position="129"/>
    </location>
</feature>
<dbReference type="Proteomes" id="UP000326178">
    <property type="component" value="Chromosome"/>
</dbReference>
<keyword evidence="1" id="KW-0723">Serine/threonine-protein kinase</keyword>
<dbReference type="RefSeq" id="WP_150486441.1">
    <property type="nucleotide sequence ID" value="NZ_BMUV01000017.1"/>
</dbReference>
<dbReference type="EMBL" id="CP023702">
    <property type="protein sequence ID" value="QEU76356.1"/>
    <property type="molecule type" value="Genomic_DNA"/>
</dbReference>
<name>A0A5J6FK21_9ACTN</name>
<dbReference type="GO" id="GO:0004674">
    <property type="term" value="F:protein serine/threonine kinase activity"/>
    <property type="evidence" value="ECO:0007669"/>
    <property type="project" value="UniProtKB-KW"/>
</dbReference>
<dbReference type="GO" id="GO:0005524">
    <property type="term" value="F:ATP binding"/>
    <property type="evidence" value="ECO:0007669"/>
    <property type="project" value="UniProtKB-KW"/>
</dbReference>
<proteinExistence type="predicted"/>